<dbReference type="SMART" id="SM00304">
    <property type="entry name" value="HAMP"/>
    <property type="match status" value="1"/>
</dbReference>
<dbReference type="InterPro" id="IPR003660">
    <property type="entry name" value="HAMP_dom"/>
</dbReference>
<dbReference type="PRINTS" id="PR00260">
    <property type="entry name" value="CHEMTRNSDUCR"/>
</dbReference>
<dbReference type="RefSeq" id="WP_238180725.1">
    <property type="nucleotide sequence ID" value="NZ_BPRB01000009.1"/>
</dbReference>
<organism evidence="8 9">
    <name type="scientific">Methylobacterium trifolii</name>
    <dbReference type="NCBI Taxonomy" id="1003092"/>
    <lineage>
        <taxon>Bacteria</taxon>
        <taxon>Pseudomonadati</taxon>
        <taxon>Pseudomonadota</taxon>
        <taxon>Alphaproteobacteria</taxon>
        <taxon>Hyphomicrobiales</taxon>
        <taxon>Methylobacteriaceae</taxon>
        <taxon>Methylobacterium</taxon>
    </lineage>
</organism>
<dbReference type="Pfam" id="PF12729">
    <property type="entry name" value="4HB_MCP_1"/>
    <property type="match status" value="1"/>
</dbReference>
<keyword evidence="5" id="KW-0812">Transmembrane</keyword>
<dbReference type="InterPro" id="IPR004090">
    <property type="entry name" value="Chemotax_Me-accpt_rcpt"/>
</dbReference>
<dbReference type="PANTHER" id="PTHR32089:SF112">
    <property type="entry name" value="LYSOZYME-LIKE PROTEIN-RELATED"/>
    <property type="match status" value="1"/>
</dbReference>
<reference evidence="8" key="1">
    <citation type="journal article" date="2021" name="Front. Microbiol.">
        <title>Comprehensive Comparative Genomics and Phenotyping of Methylobacterium Species.</title>
        <authorList>
            <person name="Alessa O."/>
            <person name="Ogura Y."/>
            <person name="Fujitani Y."/>
            <person name="Takami H."/>
            <person name="Hayashi T."/>
            <person name="Sahin N."/>
            <person name="Tani A."/>
        </authorList>
    </citation>
    <scope>NUCLEOTIDE SEQUENCE</scope>
    <source>
        <strain evidence="8">DSM 23632</strain>
    </source>
</reference>
<feature type="transmembrane region" description="Helical" evidence="5">
    <location>
        <begin position="188"/>
        <end position="208"/>
    </location>
</feature>
<keyword evidence="9" id="KW-1185">Reference proteome</keyword>
<evidence type="ECO:0000313" key="8">
    <source>
        <dbReference type="EMBL" id="GJE58088.1"/>
    </source>
</evidence>
<evidence type="ECO:0000256" key="4">
    <source>
        <dbReference type="SAM" id="Coils"/>
    </source>
</evidence>
<keyword evidence="5" id="KW-1133">Transmembrane helix</keyword>
<comment type="similarity">
    <text evidence="2">Belongs to the methyl-accepting chemotaxis (MCP) protein family.</text>
</comment>
<name>A0ABQ4TVR5_9HYPH</name>
<dbReference type="Gene3D" id="1.10.287.950">
    <property type="entry name" value="Methyl-accepting chemotaxis protein"/>
    <property type="match status" value="1"/>
</dbReference>
<dbReference type="SMART" id="SM00283">
    <property type="entry name" value="MA"/>
    <property type="match status" value="1"/>
</dbReference>
<dbReference type="Pfam" id="PF00672">
    <property type="entry name" value="HAMP"/>
    <property type="match status" value="1"/>
</dbReference>
<accession>A0ABQ4TVR5</accession>
<feature type="coiled-coil region" evidence="4">
    <location>
        <begin position="258"/>
        <end position="285"/>
    </location>
</feature>
<dbReference type="Pfam" id="PF00015">
    <property type="entry name" value="MCPsignal"/>
    <property type="match status" value="1"/>
</dbReference>
<gene>
    <name evidence="8" type="ORF">MPOCJGCO_0166</name>
</gene>
<feature type="domain" description="HAMP" evidence="7">
    <location>
        <begin position="209"/>
        <end position="262"/>
    </location>
</feature>
<keyword evidence="1 3" id="KW-0807">Transducer</keyword>
<dbReference type="InterPro" id="IPR024478">
    <property type="entry name" value="HlyB_4HB_MCP"/>
</dbReference>
<evidence type="ECO:0000256" key="3">
    <source>
        <dbReference type="PROSITE-ProRule" id="PRU00284"/>
    </source>
</evidence>
<keyword evidence="4" id="KW-0175">Coiled coil</keyword>
<comment type="caution">
    <text evidence="8">The sequence shown here is derived from an EMBL/GenBank/DDBJ whole genome shotgun (WGS) entry which is preliminary data.</text>
</comment>
<evidence type="ECO:0000256" key="5">
    <source>
        <dbReference type="SAM" id="Phobius"/>
    </source>
</evidence>
<dbReference type="PANTHER" id="PTHR32089">
    <property type="entry name" value="METHYL-ACCEPTING CHEMOTAXIS PROTEIN MCPB"/>
    <property type="match status" value="1"/>
</dbReference>
<keyword evidence="5" id="KW-0472">Membrane</keyword>
<dbReference type="CDD" id="cd06225">
    <property type="entry name" value="HAMP"/>
    <property type="match status" value="1"/>
</dbReference>
<dbReference type="SUPFAM" id="SSF58104">
    <property type="entry name" value="Methyl-accepting chemotaxis protein (MCP) signaling domain"/>
    <property type="match status" value="1"/>
</dbReference>
<protein>
    <recommendedName>
        <fullName evidence="10">Methyl-accepting chemotaxis protein</fullName>
    </recommendedName>
</protein>
<dbReference type="Proteomes" id="UP001055057">
    <property type="component" value="Unassembled WGS sequence"/>
</dbReference>
<evidence type="ECO:0008006" key="10">
    <source>
        <dbReference type="Google" id="ProtNLM"/>
    </source>
</evidence>
<dbReference type="Gene3D" id="1.10.8.500">
    <property type="entry name" value="HAMP domain in histidine kinase"/>
    <property type="match status" value="1"/>
</dbReference>
<dbReference type="PROSITE" id="PS50885">
    <property type="entry name" value="HAMP"/>
    <property type="match status" value="1"/>
</dbReference>
<evidence type="ECO:0000259" key="6">
    <source>
        <dbReference type="PROSITE" id="PS50111"/>
    </source>
</evidence>
<evidence type="ECO:0000313" key="9">
    <source>
        <dbReference type="Proteomes" id="UP001055057"/>
    </source>
</evidence>
<dbReference type="InterPro" id="IPR004089">
    <property type="entry name" value="MCPsignal_dom"/>
</dbReference>
<sequence>MLSNLTIRARLIGALLVLFLLACGMGGFCYVRLQTLSAVTDDLGGNALPSTRILGRLATNFETLRSRQLAYLVSSEERRPQSLPRLRASMSDVSKDLEEYAPFVSDGEETLWKAVEATVPAYSAMGEEFVRRLQAGDPQGASSYLLDGMLPALNAARAALKADLGFNEANGTKGAAFAAALGASTRSAIAVVLGIVAATILAVGWMSVFTISAPVRRMAGVMDLVAQGDTTIAVPHTGERSEIGAMAAAVQVFKDALIRTRRLEAETAEARLAAEEQRKAGMRQMADGFEAAVGGIVGMVSASATELQATAQAMTATATETATQSTTVAAAAEEAASNVNTVAAAAEELGSSVQEIGRQVDGSADLARMAVSEADRTGTLVRELSGAVARIGDVVGLIASIASQTNLLALNATIEAARAGESGRGFAVVAAEVKDLAGQTARATEEISGQITRIQGSTDQAVAAIGGITGRIQEISGVATSIAAAVEEQGAATQEIVRNVSQAAVGTGEVTSNIAGVAAAAEETGAAASQVLGAASELSRQSEHLAAEVARFLATVRAA</sequence>
<dbReference type="EMBL" id="BPRB01000009">
    <property type="protein sequence ID" value="GJE58088.1"/>
    <property type="molecule type" value="Genomic_DNA"/>
</dbReference>
<feature type="domain" description="Methyl-accepting transducer" evidence="6">
    <location>
        <begin position="303"/>
        <end position="539"/>
    </location>
</feature>
<proteinExistence type="inferred from homology"/>
<evidence type="ECO:0000256" key="1">
    <source>
        <dbReference type="ARBA" id="ARBA00023224"/>
    </source>
</evidence>
<evidence type="ECO:0000259" key="7">
    <source>
        <dbReference type="PROSITE" id="PS50885"/>
    </source>
</evidence>
<dbReference type="PROSITE" id="PS50111">
    <property type="entry name" value="CHEMOTAXIS_TRANSDUC_2"/>
    <property type="match status" value="1"/>
</dbReference>
<evidence type="ECO:0000256" key="2">
    <source>
        <dbReference type="ARBA" id="ARBA00029447"/>
    </source>
</evidence>
<reference evidence="8" key="2">
    <citation type="submission" date="2021-08" db="EMBL/GenBank/DDBJ databases">
        <authorList>
            <person name="Tani A."/>
            <person name="Ola A."/>
            <person name="Ogura Y."/>
            <person name="Katsura K."/>
            <person name="Hayashi T."/>
        </authorList>
    </citation>
    <scope>NUCLEOTIDE SEQUENCE</scope>
    <source>
        <strain evidence="8">DSM 23632</strain>
    </source>
</reference>